<sequence>MKNMRNLYNLGWGLALCSLLGACQSDGIPEVEAGSTLELRSVSLADDAVTKAVTTSVDNVKLYLKNSSDTWVNPVYSKSGVTWGCESAPLLGSTATDVYAYYPTEEEGKAINVTASSGVYSVEVTVRDADTFDGKQIDYLYATPVQASKTSKIISLQLFHALTKVSFYIYKSANASDEILTLKKIDIRSNTGRLQIGKADMRLNGTGEELGRLNGLAGTSSIELTGSKILETSLTQPNISCLVAPMDAAEQVLSFRLTVDVDGVEREFETASISSESGVKWLAGYHYVYKIRIDKMEGTFEGVTVYDWQNSTDQNTSVGI</sequence>
<dbReference type="PROSITE" id="PS51257">
    <property type="entry name" value="PROKAR_LIPOPROTEIN"/>
    <property type="match status" value="1"/>
</dbReference>
<reference evidence="5 6" key="1">
    <citation type="journal article" date="2019" name="Nat. Med.">
        <title>A library of human gut bacterial isolates paired with longitudinal multiomics data enables mechanistic microbiome research.</title>
        <authorList>
            <person name="Poyet M."/>
            <person name="Groussin M."/>
            <person name="Gibbons S.M."/>
            <person name="Avila-Pacheco J."/>
            <person name="Jiang X."/>
            <person name="Kearney S.M."/>
            <person name="Perrotta A.R."/>
            <person name="Berdy B."/>
            <person name="Zhao S."/>
            <person name="Lieberman T.D."/>
            <person name="Swanson P.K."/>
            <person name="Smith M."/>
            <person name="Roesemann S."/>
            <person name="Alexander J.E."/>
            <person name="Rich S.A."/>
            <person name="Livny J."/>
            <person name="Vlamakis H."/>
            <person name="Clish C."/>
            <person name="Bullock K."/>
            <person name="Deik A."/>
            <person name="Scott J."/>
            <person name="Pierce K.A."/>
            <person name="Xavier R.J."/>
            <person name="Alm E.J."/>
        </authorList>
    </citation>
    <scope>NUCLEOTIDE SEQUENCE [LARGE SCALE GENOMIC DNA]</scope>
    <source>
        <strain evidence="3 7">BIOML-A10</strain>
        <strain evidence="2 5">BIOML-A11</strain>
        <strain evidence="1 6">BIOML-A41</strain>
    </source>
</reference>
<dbReference type="InterPro" id="IPR042278">
    <property type="entry name" value="Mfa-like_1_N"/>
</dbReference>
<evidence type="ECO:0000313" key="2">
    <source>
        <dbReference type="EMBL" id="MRY82946.1"/>
    </source>
</evidence>
<dbReference type="CDD" id="cd13121">
    <property type="entry name" value="BF2867_like_C"/>
    <property type="match status" value="1"/>
</dbReference>
<dbReference type="EMBL" id="CP051672">
    <property type="protein sequence ID" value="QJE27741.1"/>
    <property type="molecule type" value="Genomic_DNA"/>
</dbReference>
<dbReference type="AlphaFoldDB" id="A0A3R6JZM2"/>
<evidence type="ECO:0000313" key="7">
    <source>
        <dbReference type="Proteomes" id="UP000471216"/>
    </source>
</evidence>
<dbReference type="EMBL" id="WKMX01000001">
    <property type="protein sequence ID" value="MRZ04899.1"/>
    <property type="molecule type" value="Genomic_DNA"/>
</dbReference>
<reference evidence="4 8" key="2">
    <citation type="submission" date="2020-04" db="EMBL/GenBank/DDBJ databases">
        <title>Complete Genomes and Methylome analysis of CBBP consortium that reverse antibiotic-induced susceptibility to vancomycin-resistant Enterococcus faecium infection.</title>
        <authorList>
            <person name="Fomenkov A."/>
            <person name="Zhang Z."/>
            <person name="Pamer E."/>
            <person name="Roberts R.J."/>
        </authorList>
    </citation>
    <scope>NUCLEOTIDE SEQUENCE [LARGE SCALE GENOMIC DNA]</scope>
    <source>
        <strain evidence="8">CBBP</strain>
        <strain evidence="4">CBBP-1</strain>
    </source>
</reference>
<accession>A0A3R6JZM2</accession>
<organism evidence="2 5">
    <name type="scientific">Parabacteroides distasonis</name>
    <dbReference type="NCBI Taxonomy" id="823"/>
    <lineage>
        <taxon>Bacteria</taxon>
        <taxon>Pseudomonadati</taxon>
        <taxon>Bacteroidota</taxon>
        <taxon>Bacteroidia</taxon>
        <taxon>Bacteroidales</taxon>
        <taxon>Tannerellaceae</taxon>
        <taxon>Parabacteroides</taxon>
    </lineage>
</organism>
<proteinExistence type="predicted"/>
<dbReference type="CDD" id="cd13120">
    <property type="entry name" value="BF2867_like_N"/>
    <property type="match status" value="1"/>
</dbReference>
<evidence type="ECO:0000313" key="6">
    <source>
        <dbReference type="Proteomes" id="UP000463337"/>
    </source>
</evidence>
<dbReference type="EMBL" id="WKLT01000009">
    <property type="protein sequence ID" value="MRY58497.1"/>
    <property type="molecule type" value="Genomic_DNA"/>
</dbReference>
<dbReference type="InterPro" id="IPR025049">
    <property type="entry name" value="Mfa-like_1"/>
</dbReference>
<gene>
    <name evidence="3" type="ORF">GKD54_01440</name>
    <name evidence="2" type="ORF">GKD58_01440</name>
    <name evidence="1" type="ORF">GKD59_11380</name>
    <name evidence="4" type="ORF">HHO38_05070</name>
</gene>
<dbReference type="Proteomes" id="UP000463337">
    <property type="component" value="Unassembled WGS sequence"/>
</dbReference>
<dbReference type="EMBL" id="WKMW01000001">
    <property type="protein sequence ID" value="MRY82946.1"/>
    <property type="molecule type" value="Genomic_DNA"/>
</dbReference>
<protein>
    <submittedName>
        <fullName evidence="2">Fimbrillin family protein</fullName>
    </submittedName>
</protein>
<dbReference type="RefSeq" id="WP_008772207.1">
    <property type="nucleotide sequence ID" value="NZ_JBNCMM010000003.1"/>
</dbReference>
<evidence type="ECO:0000313" key="1">
    <source>
        <dbReference type="EMBL" id="MRY58497.1"/>
    </source>
</evidence>
<evidence type="ECO:0000313" key="3">
    <source>
        <dbReference type="EMBL" id="MRZ04899.1"/>
    </source>
</evidence>
<evidence type="ECO:0000313" key="8">
    <source>
        <dbReference type="Proteomes" id="UP000501982"/>
    </source>
</evidence>
<dbReference type="Pfam" id="PF13149">
    <property type="entry name" value="Mfa_like_1"/>
    <property type="match status" value="1"/>
</dbReference>
<evidence type="ECO:0000313" key="5">
    <source>
        <dbReference type="Proteomes" id="UP000450599"/>
    </source>
</evidence>
<evidence type="ECO:0000313" key="4">
    <source>
        <dbReference type="EMBL" id="QJE27741.1"/>
    </source>
</evidence>
<dbReference type="Gene3D" id="2.60.40.2630">
    <property type="match status" value="1"/>
</dbReference>
<name>A0A3R6JZM2_PARDI</name>
<dbReference type="Proteomes" id="UP000450599">
    <property type="component" value="Unassembled WGS sequence"/>
</dbReference>
<dbReference type="Gene3D" id="2.60.40.2620">
    <property type="entry name" value="Fimbrillin-like"/>
    <property type="match status" value="1"/>
</dbReference>
<dbReference type="Proteomes" id="UP000501982">
    <property type="component" value="Chromosome"/>
</dbReference>
<dbReference type="Proteomes" id="UP000471216">
    <property type="component" value="Unassembled WGS sequence"/>
</dbReference>